<organism evidence="3">
    <name type="scientific">Neobodo designis</name>
    <name type="common">Flagellated protozoan</name>
    <name type="synonym">Bodo designis</name>
    <dbReference type="NCBI Taxonomy" id="312471"/>
    <lineage>
        <taxon>Eukaryota</taxon>
        <taxon>Discoba</taxon>
        <taxon>Euglenozoa</taxon>
        <taxon>Kinetoplastea</taxon>
        <taxon>Metakinetoplastina</taxon>
        <taxon>Neobodonida</taxon>
        <taxon>Neobodo</taxon>
    </lineage>
</organism>
<feature type="compositionally biased region" description="Acidic residues" evidence="1">
    <location>
        <begin position="247"/>
        <end position="257"/>
    </location>
</feature>
<gene>
    <name evidence="3" type="ORF">NDES1114_LOCUS13893</name>
</gene>
<evidence type="ECO:0000313" key="3">
    <source>
        <dbReference type="EMBL" id="CAD9114375.1"/>
    </source>
</evidence>
<feature type="region of interest" description="Disordered" evidence="1">
    <location>
        <begin position="232"/>
        <end position="257"/>
    </location>
</feature>
<accession>A0A7S1LVD8</accession>
<keyword evidence="2" id="KW-1133">Transmembrane helix</keyword>
<feature type="transmembrane region" description="Helical" evidence="2">
    <location>
        <begin position="146"/>
        <end position="165"/>
    </location>
</feature>
<reference evidence="3" key="1">
    <citation type="submission" date="2021-01" db="EMBL/GenBank/DDBJ databases">
        <authorList>
            <person name="Corre E."/>
            <person name="Pelletier E."/>
            <person name="Niang G."/>
            <person name="Scheremetjew M."/>
            <person name="Finn R."/>
            <person name="Kale V."/>
            <person name="Holt S."/>
            <person name="Cochrane G."/>
            <person name="Meng A."/>
            <person name="Brown T."/>
            <person name="Cohen L."/>
        </authorList>
    </citation>
    <scope>NUCLEOTIDE SEQUENCE</scope>
    <source>
        <strain evidence="3">CCAP 1951/1</strain>
    </source>
</reference>
<evidence type="ECO:0000256" key="1">
    <source>
        <dbReference type="SAM" id="MobiDB-lite"/>
    </source>
</evidence>
<dbReference type="EMBL" id="HBGF01021002">
    <property type="protein sequence ID" value="CAD9114375.1"/>
    <property type="molecule type" value="Transcribed_RNA"/>
</dbReference>
<evidence type="ECO:0000256" key="2">
    <source>
        <dbReference type="SAM" id="Phobius"/>
    </source>
</evidence>
<proteinExistence type="predicted"/>
<dbReference type="AlphaFoldDB" id="A0A7S1LVD8"/>
<sequence length="283" mass="30550">MGDESPEETSVRPTRKRSVTIIEVSPQGKNLGEGGSKLPSSHPSNASLDSSDFHHVGSSGAEASGAAVQMKPRAFFVGRQHVPSPPSHAVPLGGIRIAEAPGYIDTARTPFSTLLLATVGALVLVSLALFVLPMFDLFMHDVAAPFRYGIPGGLLLVAIVAAFNTTHRAAHFDRSARVLKFSKKRLIGGCCGGVDEIPFRVFKGVKPNTTLGSTVQLLLVIDTRKLCELRRDDATDNSSPEEKTEGTEEDVDDEELTVAEVENAPDVLRSWERYVAWLRDDAF</sequence>
<keyword evidence="2" id="KW-0472">Membrane</keyword>
<feature type="compositionally biased region" description="Basic and acidic residues" evidence="1">
    <location>
        <begin position="232"/>
        <end position="246"/>
    </location>
</feature>
<feature type="compositionally biased region" description="Polar residues" evidence="1">
    <location>
        <begin position="38"/>
        <end position="50"/>
    </location>
</feature>
<feature type="region of interest" description="Disordered" evidence="1">
    <location>
        <begin position="1"/>
        <end position="59"/>
    </location>
</feature>
<name>A0A7S1LVD8_NEODS</name>
<feature type="transmembrane region" description="Helical" evidence="2">
    <location>
        <begin position="114"/>
        <end position="134"/>
    </location>
</feature>
<keyword evidence="2" id="KW-0812">Transmembrane</keyword>
<protein>
    <submittedName>
        <fullName evidence="3">Uncharacterized protein</fullName>
    </submittedName>
</protein>